<evidence type="ECO:0000313" key="1">
    <source>
        <dbReference type="EMBL" id="OCT56014.1"/>
    </source>
</evidence>
<reference evidence="1" key="1">
    <citation type="submission" date="2016-05" db="EMBL/GenBank/DDBJ databases">
        <title>WGS assembly of Xenopus laevis.</title>
        <authorList>
            <person name="Session A."/>
            <person name="Uno Y."/>
            <person name="Kwon T."/>
            <person name="Chapman J."/>
            <person name="Toyoda A."/>
            <person name="Takahashi S."/>
            <person name="Fukui A."/>
            <person name="Hikosaka A."/>
            <person name="Putnam N."/>
            <person name="Stites J."/>
            <person name="Van Heeringen S."/>
            <person name="Quigley I."/>
            <person name="Heinz S."/>
            <person name="Hellsten U."/>
            <person name="Lyons J."/>
            <person name="Suzuki A."/>
            <person name="Kondo M."/>
            <person name="Ogino H."/>
            <person name="Ochi H."/>
            <person name="Bogdanovic O."/>
            <person name="Lister R."/>
            <person name="Georgiou G."/>
            <person name="Paranjpe S."/>
            <person name="Van Kruijsbergen I."/>
            <person name="Mozaffari S."/>
            <person name="Shu S."/>
            <person name="Schmutz J."/>
            <person name="Jenkins J."/>
            <person name="Grimwood J."/>
            <person name="Carlson J."/>
            <person name="Mitros T."/>
            <person name="Simakov O."/>
            <person name="Heald R."/>
            <person name="Miller K."/>
            <person name="Haudenschild C."/>
            <person name="Kuroki Y."/>
            <person name="Tanaka T."/>
            <person name="Michiue T."/>
            <person name="Watanabe M."/>
            <person name="Kinoshita T."/>
            <person name="Ohta Y."/>
            <person name="Mawaribuchi S."/>
            <person name="Suzuki Y."/>
            <person name="Haramoto Y."/>
            <person name="Yamamoto T."/>
            <person name="Takagi C."/>
            <person name="Kitzman J."/>
            <person name="Shendure J."/>
            <person name="Nakayama T."/>
            <person name="Izutsu Y."/>
            <person name="Robert J."/>
            <person name="Dichmann D."/>
            <person name="Flajnik M."/>
            <person name="Houston D."/>
            <person name="Marcotte E."/>
            <person name="Wallingford J."/>
            <person name="Ito Y."/>
            <person name="Asashima M."/>
            <person name="Ueno N."/>
            <person name="Matsuda Y."/>
            <person name="Jan Veenstra G."/>
            <person name="Fujiyama A."/>
            <person name="Harland R."/>
            <person name="Taira M."/>
            <person name="Rokhsar D.S."/>
        </authorList>
    </citation>
    <scope>NUCLEOTIDE SEQUENCE</scope>
    <source>
        <strain evidence="1">J</strain>
        <tissue evidence="1">Blood</tissue>
    </source>
</reference>
<organism evidence="1">
    <name type="scientific">Xenopus laevis</name>
    <name type="common">African clawed frog</name>
    <dbReference type="NCBI Taxonomy" id="8355"/>
    <lineage>
        <taxon>Eukaryota</taxon>
        <taxon>Metazoa</taxon>
        <taxon>Chordata</taxon>
        <taxon>Craniata</taxon>
        <taxon>Vertebrata</taxon>
        <taxon>Euteleostomi</taxon>
        <taxon>Amphibia</taxon>
        <taxon>Batrachia</taxon>
        <taxon>Anura</taxon>
        <taxon>Pipoidea</taxon>
        <taxon>Pipidae</taxon>
        <taxon>Xenopodinae</taxon>
        <taxon>Xenopus</taxon>
        <taxon>Xenopus</taxon>
    </lineage>
</organism>
<dbReference type="AlphaFoldDB" id="A0A974GYY1"/>
<name>A0A974GYY1_XENLA</name>
<dbReference type="Proteomes" id="UP000694892">
    <property type="component" value="Unassembled WGS sequence"/>
</dbReference>
<proteinExistence type="predicted"/>
<dbReference type="EMBL" id="KV467660">
    <property type="protein sequence ID" value="OCT56014.1"/>
    <property type="molecule type" value="Genomic_DNA"/>
</dbReference>
<protein>
    <submittedName>
        <fullName evidence="1">Uncharacterized protein</fullName>
    </submittedName>
</protein>
<gene>
    <name evidence="1" type="ORF">XELAEV_18003525mg</name>
</gene>
<accession>A0A974GYY1</accession>
<sequence length="66" mass="7811">MLDRNFKCLRPSFLKFWFSPQPCPNPIQLWPKHNSVYPIKAPLLHPSTYIYRRLMKNTGGLTCSFN</sequence>